<organism evidence="1 2">
    <name type="scientific">Caballeronia udeis</name>
    <dbReference type="NCBI Taxonomy" id="1232866"/>
    <lineage>
        <taxon>Bacteria</taxon>
        <taxon>Pseudomonadati</taxon>
        <taxon>Pseudomonadota</taxon>
        <taxon>Betaproteobacteria</taxon>
        <taxon>Burkholderiales</taxon>
        <taxon>Burkholderiaceae</taxon>
        <taxon>Caballeronia</taxon>
    </lineage>
</organism>
<gene>
    <name evidence="1" type="ORF">AWB69_02435</name>
</gene>
<dbReference type="InterPro" id="IPR017166">
    <property type="entry name" value="UCP037290"/>
</dbReference>
<dbReference type="EMBL" id="FCOK02000012">
    <property type="protein sequence ID" value="SAL29980.1"/>
    <property type="molecule type" value="Genomic_DNA"/>
</dbReference>
<name>A0A158GF16_9BURK</name>
<dbReference type="RefSeq" id="WP_062085091.1">
    <property type="nucleotide sequence ID" value="NZ_FCOK02000012.1"/>
</dbReference>
<proteinExistence type="predicted"/>
<dbReference type="InterPro" id="IPR047610">
    <property type="entry name" value="ImuA_translesion"/>
</dbReference>
<evidence type="ECO:0000313" key="2">
    <source>
        <dbReference type="Proteomes" id="UP000054683"/>
    </source>
</evidence>
<reference evidence="1 2" key="1">
    <citation type="submission" date="2016-01" db="EMBL/GenBank/DDBJ databases">
        <authorList>
            <person name="Oliw E.H."/>
        </authorList>
    </citation>
    <scope>NUCLEOTIDE SEQUENCE [LARGE SCALE GENOMIC DNA]</scope>
    <source>
        <strain evidence="1">LMG 27134</strain>
    </source>
</reference>
<evidence type="ECO:0000313" key="1">
    <source>
        <dbReference type="EMBL" id="SAL29980.1"/>
    </source>
</evidence>
<accession>A0A158GF16</accession>
<keyword evidence="1" id="KW-0132">Cell division</keyword>
<dbReference type="NCBIfam" id="NF033429">
    <property type="entry name" value="ImuA_translesion"/>
    <property type="match status" value="1"/>
</dbReference>
<dbReference type="GO" id="GO:0051301">
    <property type="term" value="P:cell division"/>
    <property type="evidence" value="ECO:0007669"/>
    <property type="project" value="UniProtKB-KW"/>
</dbReference>
<dbReference type="SUPFAM" id="SSF52540">
    <property type="entry name" value="P-loop containing nucleoside triphosphate hydrolases"/>
    <property type="match status" value="1"/>
</dbReference>
<sequence>MSALLKNVEDIHPALWRGSQLARSQGQTVDTGYAVLSAELPGGGWPLGTLIELLVQQPGVGEVRLLRPALAAVSKRPIAFVQPPHNPNSLAFAYLGVPLEKLLQVRALKLADALWSAEQILKTGSCGALVFWQQYARTESLRRLHMAAQSSETLFLMVRPLASASDSSPATLRLCVRPAGDGIAVDIIKRKGPIRAERLSVTLQPSPVLLSPHARVRRHTSTPVVAGSVPSTLVAPA</sequence>
<dbReference type="AlphaFoldDB" id="A0A158GF16"/>
<dbReference type="InterPro" id="IPR027417">
    <property type="entry name" value="P-loop_NTPase"/>
</dbReference>
<protein>
    <submittedName>
        <fullName evidence="1">Cell division protein</fullName>
    </submittedName>
</protein>
<keyword evidence="1" id="KW-0131">Cell cycle</keyword>
<dbReference type="OrthoDB" id="9811176at2"/>
<dbReference type="PIRSF" id="PIRSF037290">
    <property type="entry name" value="UCP037290"/>
    <property type="match status" value="1"/>
</dbReference>
<dbReference type="Proteomes" id="UP000054683">
    <property type="component" value="Unassembled WGS sequence"/>
</dbReference>
<dbReference type="Gene3D" id="3.40.50.300">
    <property type="entry name" value="P-loop containing nucleotide triphosphate hydrolases"/>
    <property type="match status" value="1"/>
</dbReference>